<organism evidence="3">
    <name type="scientific">Gongylonema pulchrum</name>
    <dbReference type="NCBI Taxonomy" id="637853"/>
    <lineage>
        <taxon>Eukaryota</taxon>
        <taxon>Metazoa</taxon>
        <taxon>Ecdysozoa</taxon>
        <taxon>Nematoda</taxon>
        <taxon>Chromadorea</taxon>
        <taxon>Rhabditida</taxon>
        <taxon>Spirurina</taxon>
        <taxon>Spiruromorpha</taxon>
        <taxon>Spiruroidea</taxon>
        <taxon>Gongylonematidae</taxon>
        <taxon>Gongylonema</taxon>
    </lineage>
</organism>
<evidence type="ECO:0000313" key="1">
    <source>
        <dbReference type="EMBL" id="VDN45534.1"/>
    </source>
</evidence>
<proteinExistence type="predicted"/>
<keyword evidence="2" id="KW-1185">Reference proteome</keyword>
<dbReference type="InterPro" id="IPR021010">
    <property type="entry name" value="Cytosolic_motility_protein"/>
</dbReference>
<gene>
    <name evidence="1" type="ORF">GPUH_LOCUS26421</name>
</gene>
<dbReference type="Pfam" id="PF12150">
    <property type="entry name" value="MFP2b"/>
    <property type="match status" value="1"/>
</dbReference>
<dbReference type="SUPFAM" id="SSF141739">
    <property type="entry name" value="MFPT repeat-like"/>
    <property type="match status" value="1"/>
</dbReference>
<protein>
    <submittedName>
        <fullName evidence="3">IRS-type PTB domain-containing protein</fullName>
    </submittedName>
</protein>
<name>A0A183EZN0_9BILA</name>
<sequence length="101" mass="11516">MILLYLIVEQKTHIRMVLRIVNFYSSTKFCKSLSTCRQYLLQDGFRGQKNDDGTESLFYVAPWYKHGEPVFRRAYLDSADKTLASSGRNGQESAGPKTGSQ</sequence>
<evidence type="ECO:0000313" key="2">
    <source>
        <dbReference type="Proteomes" id="UP000271098"/>
    </source>
</evidence>
<dbReference type="OrthoDB" id="5772941at2759"/>
<dbReference type="WBParaSite" id="GPUH_0002645101-mRNA-1">
    <property type="protein sequence ID" value="GPUH_0002645101-mRNA-1"/>
    <property type="gene ID" value="GPUH_0002645101"/>
</dbReference>
<dbReference type="Proteomes" id="UP000271098">
    <property type="component" value="Unassembled WGS sequence"/>
</dbReference>
<dbReference type="AlphaFoldDB" id="A0A183EZN0"/>
<evidence type="ECO:0000313" key="3">
    <source>
        <dbReference type="WBParaSite" id="GPUH_0002645101-mRNA-1"/>
    </source>
</evidence>
<reference evidence="1 2" key="2">
    <citation type="submission" date="2018-11" db="EMBL/GenBank/DDBJ databases">
        <authorList>
            <consortium name="Pathogen Informatics"/>
        </authorList>
    </citation>
    <scope>NUCLEOTIDE SEQUENCE [LARGE SCALE GENOMIC DNA]</scope>
</reference>
<accession>A0A183EZN0</accession>
<reference evidence="3" key="1">
    <citation type="submission" date="2016-06" db="UniProtKB">
        <authorList>
            <consortium name="WormBaseParasite"/>
        </authorList>
    </citation>
    <scope>IDENTIFICATION</scope>
</reference>
<dbReference type="EMBL" id="UYRT01110769">
    <property type="protein sequence ID" value="VDN45534.1"/>
    <property type="molecule type" value="Genomic_DNA"/>
</dbReference>